<organism evidence="1 2">
    <name type="scientific">Funneliformis mosseae</name>
    <name type="common">Endomycorrhizal fungus</name>
    <name type="synonym">Glomus mosseae</name>
    <dbReference type="NCBI Taxonomy" id="27381"/>
    <lineage>
        <taxon>Eukaryota</taxon>
        <taxon>Fungi</taxon>
        <taxon>Fungi incertae sedis</taxon>
        <taxon>Mucoromycota</taxon>
        <taxon>Glomeromycotina</taxon>
        <taxon>Glomeromycetes</taxon>
        <taxon>Glomerales</taxon>
        <taxon>Glomeraceae</taxon>
        <taxon>Funneliformis</taxon>
    </lineage>
</organism>
<dbReference type="Proteomes" id="UP000789375">
    <property type="component" value="Unassembled WGS sequence"/>
</dbReference>
<reference evidence="1" key="1">
    <citation type="submission" date="2021-06" db="EMBL/GenBank/DDBJ databases">
        <authorList>
            <person name="Kallberg Y."/>
            <person name="Tangrot J."/>
            <person name="Rosling A."/>
        </authorList>
    </citation>
    <scope>NUCLEOTIDE SEQUENCE</scope>
    <source>
        <strain evidence="1">87-6 pot B 2015</strain>
    </source>
</reference>
<accession>A0A9N9D4C5</accession>
<proteinExistence type="predicted"/>
<comment type="caution">
    <text evidence="1">The sequence shown here is derived from an EMBL/GenBank/DDBJ whole genome shotgun (WGS) entry which is preliminary data.</text>
</comment>
<name>A0A9N9D4C5_FUNMO</name>
<keyword evidence="2" id="KW-1185">Reference proteome</keyword>
<evidence type="ECO:0000313" key="2">
    <source>
        <dbReference type="Proteomes" id="UP000789375"/>
    </source>
</evidence>
<gene>
    <name evidence="1" type="ORF">FMOSSE_LOCUS10034</name>
</gene>
<evidence type="ECO:0000313" key="1">
    <source>
        <dbReference type="EMBL" id="CAG8621967.1"/>
    </source>
</evidence>
<dbReference type="EMBL" id="CAJVPP010003152">
    <property type="protein sequence ID" value="CAG8621967.1"/>
    <property type="molecule type" value="Genomic_DNA"/>
</dbReference>
<protein>
    <submittedName>
        <fullName evidence="1">9474_t:CDS:1</fullName>
    </submittedName>
</protein>
<dbReference type="AlphaFoldDB" id="A0A9N9D4C5"/>
<sequence>MDLVHGRNQTDLQHGLWLNIHQSESKYETGRVDFYINLTNPLNAYSFGPIRNNRSFENGCGSWQKLSDENGYKSDTGLEAIYHKNVYNHTDFIKIENVMSNVKSGQYKSENNEENDVNHSFDLTTYPETMLVSMFGPTNAAMLKPTHPDGNEYFIDMPFYYIMEFYHNDDVF</sequence>